<organism evidence="2 3">
    <name type="scientific">Synchytrium endobioticum</name>
    <dbReference type="NCBI Taxonomy" id="286115"/>
    <lineage>
        <taxon>Eukaryota</taxon>
        <taxon>Fungi</taxon>
        <taxon>Fungi incertae sedis</taxon>
        <taxon>Chytridiomycota</taxon>
        <taxon>Chytridiomycota incertae sedis</taxon>
        <taxon>Chytridiomycetes</taxon>
        <taxon>Synchytriales</taxon>
        <taxon>Synchytriaceae</taxon>
        <taxon>Synchytrium</taxon>
    </lineage>
</organism>
<dbReference type="AlphaFoldDB" id="A0A507DHV1"/>
<sequence>MYIFILAGVIFVLYEFGFNMPMAILEALFADLVESQLKDSTGREYLERADCHRTVSTETKAEWIAPDEHYKLRQKLQQAEFMSMDLRKQIVDARGASQEHLRQSRRSIMIETEMEWIQPDEHYMLKQKLHQAEATAMELRQQLHEARDATARNIETSHSSIMIGTESEWISTEEHYKIKQKLQQVEKQLADSQATNERLGTTLTSIANGTHFHQQSQPTPPASPVPTIIAETESHLAVEAPPPPPPLPPKSKIQPKAMVPAKKPKSPPKGALPASMDEVLAELVKKRATKAGANTWSSPRSRRLSSPYHPSPIKSRSPTKKLDTPIGRTPTKGPVTSTIKISNTPQKSSLPLPHRRRESYRIGDSVSAQALARHHLRKTNIPRSPGGTTLIPPGAKKRTALTWNDVAADAMRKKFAKAFPKEDVSVSDGEWTDDEGTPMKSMLQRSKTIH</sequence>
<dbReference type="EMBL" id="QEAM01000018">
    <property type="protein sequence ID" value="TPX50420.1"/>
    <property type="molecule type" value="Genomic_DNA"/>
</dbReference>
<dbReference type="OrthoDB" id="2136439at2759"/>
<protein>
    <submittedName>
        <fullName evidence="2">Uncharacterized protein</fullName>
    </submittedName>
</protein>
<dbReference type="Proteomes" id="UP000320475">
    <property type="component" value="Unassembled WGS sequence"/>
</dbReference>
<accession>A0A507DHV1</accession>
<feature type="region of interest" description="Disordered" evidence="1">
    <location>
        <begin position="289"/>
        <end position="354"/>
    </location>
</feature>
<comment type="caution">
    <text evidence="2">The sequence shown here is derived from an EMBL/GenBank/DDBJ whole genome shotgun (WGS) entry which is preliminary data.</text>
</comment>
<evidence type="ECO:0000256" key="1">
    <source>
        <dbReference type="SAM" id="MobiDB-lite"/>
    </source>
</evidence>
<feature type="region of interest" description="Disordered" evidence="1">
    <location>
        <begin position="420"/>
        <end position="450"/>
    </location>
</feature>
<name>A0A507DHV1_9FUNG</name>
<proteinExistence type="predicted"/>
<feature type="compositionally biased region" description="Pro residues" evidence="1">
    <location>
        <begin position="240"/>
        <end position="249"/>
    </location>
</feature>
<feature type="region of interest" description="Disordered" evidence="1">
    <location>
        <begin position="237"/>
        <end position="273"/>
    </location>
</feature>
<evidence type="ECO:0000313" key="2">
    <source>
        <dbReference type="EMBL" id="TPX50420.1"/>
    </source>
</evidence>
<reference evidence="2 3" key="1">
    <citation type="journal article" date="2019" name="Sci. Rep.">
        <title>Comparative genomics of chytrid fungi reveal insights into the obligate biotrophic and pathogenic lifestyle of Synchytrium endobioticum.</title>
        <authorList>
            <person name="van de Vossenberg B.T.L.H."/>
            <person name="Warris S."/>
            <person name="Nguyen H.D.T."/>
            <person name="van Gent-Pelzer M.P.E."/>
            <person name="Joly D.L."/>
            <person name="van de Geest H.C."/>
            <person name="Bonants P.J.M."/>
            <person name="Smith D.S."/>
            <person name="Levesque C.A."/>
            <person name="van der Lee T.A.J."/>
        </authorList>
    </citation>
    <scope>NUCLEOTIDE SEQUENCE [LARGE SCALE GENOMIC DNA]</scope>
    <source>
        <strain evidence="2 3">LEV6574</strain>
    </source>
</reference>
<dbReference type="VEuPathDB" id="FungiDB:SeMB42_g00360"/>
<evidence type="ECO:0000313" key="3">
    <source>
        <dbReference type="Proteomes" id="UP000320475"/>
    </source>
</evidence>
<gene>
    <name evidence="2" type="ORF">SeLEV6574_g00927</name>
</gene>
<feature type="compositionally biased region" description="Polar residues" evidence="1">
    <location>
        <begin position="334"/>
        <end position="349"/>
    </location>
</feature>